<gene>
    <name evidence="2" type="ORF">GCM10022215_02170</name>
</gene>
<dbReference type="EMBL" id="BAAAZH010000001">
    <property type="protein sequence ID" value="GAA4108450.1"/>
    <property type="molecule type" value="Genomic_DNA"/>
</dbReference>
<reference evidence="3" key="1">
    <citation type="journal article" date="2019" name="Int. J. Syst. Evol. Microbiol.">
        <title>The Global Catalogue of Microorganisms (GCM) 10K type strain sequencing project: providing services to taxonomists for standard genome sequencing and annotation.</title>
        <authorList>
            <consortium name="The Broad Institute Genomics Platform"/>
            <consortium name="The Broad Institute Genome Sequencing Center for Infectious Disease"/>
            <person name="Wu L."/>
            <person name="Ma J."/>
        </authorList>
    </citation>
    <scope>NUCLEOTIDE SEQUENCE [LARGE SCALE GENOMIC DNA]</scope>
    <source>
        <strain evidence="3">JCM 16703</strain>
    </source>
</reference>
<organism evidence="2 3">
    <name type="scientific">Nocardioides fonticola</name>
    <dbReference type="NCBI Taxonomy" id="450363"/>
    <lineage>
        <taxon>Bacteria</taxon>
        <taxon>Bacillati</taxon>
        <taxon>Actinomycetota</taxon>
        <taxon>Actinomycetes</taxon>
        <taxon>Propionibacteriales</taxon>
        <taxon>Nocardioidaceae</taxon>
        <taxon>Nocardioides</taxon>
    </lineage>
</organism>
<feature type="compositionally biased region" description="Acidic residues" evidence="1">
    <location>
        <begin position="263"/>
        <end position="275"/>
    </location>
</feature>
<proteinExistence type="predicted"/>
<evidence type="ECO:0000313" key="3">
    <source>
        <dbReference type="Proteomes" id="UP001501495"/>
    </source>
</evidence>
<dbReference type="Proteomes" id="UP001501495">
    <property type="component" value="Unassembled WGS sequence"/>
</dbReference>
<protein>
    <recommendedName>
        <fullName evidence="4">Transposase</fullName>
    </recommendedName>
</protein>
<comment type="caution">
    <text evidence="2">The sequence shown here is derived from an EMBL/GenBank/DDBJ whole genome shotgun (WGS) entry which is preliminary data.</text>
</comment>
<evidence type="ECO:0008006" key="4">
    <source>
        <dbReference type="Google" id="ProtNLM"/>
    </source>
</evidence>
<name>A0ABP7X9X5_9ACTN</name>
<dbReference type="SUPFAM" id="SSF57997">
    <property type="entry name" value="Tropomyosin"/>
    <property type="match status" value="1"/>
</dbReference>
<evidence type="ECO:0000256" key="1">
    <source>
        <dbReference type="SAM" id="MobiDB-lite"/>
    </source>
</evidence>
<dbReference type="Gene3D" id="1.20.5.340">
    <property type="match status" value="1"/>
</dbReference>
<feature type="region of interest" description="Disordered" evidence="1">
    <location>
        <begin position="263"/>
        <end position="296"/>
    </location>
</feature>
<dbReference type="RefSeq" id="WP_344731333.1">
    <property type="nucleotide sequence ID" value="NZ_BAAAZH010000001.1"/>
</dbReference>
<keyword evidence="3" id="KW-1185">Reference proteome</keyword>
<sequence length="296" mass="30831">MSDLLRFADELYAVPLAEFTARRDARAKELKAAADADAAAAVKALRKPTLAAWVVDLLVRVEADQIAQVLDVGAALREAAAAMDAGELRALTRQRRQLTAALAGRARAAAAGVGVRLTDSVLDQVEATLTAAMLDAGCADAVRSGLLVTALASTGVEAADVAAAVAVPEALGFTASARAAEPPPRPELHVVPDPDADAKALAAARAEVEAAEEEVEQADEALGAAVAEFERLEARSLQLQAEIEELRRRLDALEAEADDLDEAMEGASAEVEEAQTELGEATERLAAARQALDRLS</sequence>
<evidence type="ECO:0000313" key="2">
    <source>
        <dbReference type="EMBL" id="GAA4108450.1"/>
    </source>
</evidence>
<accession>A0ABP7X9X5</accession>